<accession>A0A4D6MPV5</accession>
<evidence type="ECO:0000256" key="1">
    <source>
        <dbReference type="SAM" id="MobiDB-lite"/>
    </source>
</evidence>
<feature type="region of interest" description="Disordered" evidence="1">
    <location>
        <begin position="1"/>
        <end position="52"/>
    </location>
</feature>
<name>A0A4D6MPV5_VIGUN</name>
<organism evidence="2 3">
    <name type="scientific">Vigna unguiculata</name>
    <name type="common">Cowpea</name>
    <dbReference type="NCBI Taxonomy" id="3917"/>
    <lineage>
        <taxon>Eukaryota</taxon>
        <taxon>Viridiplantae</taxon>
        <taxon>Streptophyta</taxon>
        <taxon>Embryophyta</taxon>
        <taxon>Tracheophyta</taxon>
        <taxon>Spermatophyta</taxon>
        <taxon>Magnoliopsida</taxon>
        <taxon>eudicotyledons</taxon>
        <taxon>Gunneridae</taxon>
        <taxon>Pentapetalae</taxon>
        <taxon>rosids</taxon>
        <taxon>fabids</taxon>
        <taxon>Fabales</taxon>
        <taxon>Fabaceae</taxon>
        <taxon>Papilionoideae</taxon>
        <taxon>50 kb inversion clade</taxon>
        <taxon>NPAAA clade</taxon>
        <taxon>indigoferoid/millettioid clade</taxon>
        <taxon>Phaseoleae</taxon>
        <taxon>Vigna</taxon>
    </lineage>
</organism>
<reference evidence="2 3" key="1">
    <citation type="submission" date="2019-04" db="EMBL/GenBank/DDBJ databases">
        <title>An improved genome assembly and genetic linkage map for asparagus bean, Vigna unguiculata ssp. sesquipedialis.</title>
        <authorList>
            <person name="Xia Q."/>
            <person name="Zhang R."/>
            <person name="Dong Y."/>
        </authorList>
    </citation>
    <scope>NUCLEOTIDE SEQUENCE [LARGE SCALE GENOMIC DNA]</scope>
    <source>
        <tissue evidence="2">Leaf</tissue>
    </source>
</reference>
<feature type="compositionally biased region" description="Low complexity" evidence="1">
    <location>
        <begin position="20"/>
        <end position="31"/>
    </location>
</feature>
<protein>
    <submittedName>
        <fullName evidence="2">Uncharacterized protein</fullName>
    </submittedName>
</protein>
<dbReference type="Proteomes" id="UP000501690">
    <property type="component" value="Linkage Group LG8"/>
</dbReference>
<dbReference type="EMBL" id="CP039352">
    <property type="protein sequence ID" value="QCE03580.1"/>
    <property type="molecule type" value="Genomic_DNA"/>
</dbReference>
<evidence type="ECO:0000313" key="3">
    <source>
        <dbReference type="Proteomes" id="UP000501690"/>
    </source>
</evidence>
<evidence type="ECO:0000313" key="2">
    <source>
        <dbReference type="EMBL" id="QCE03580.1"/>
    </source>
</evidence>
<sequence length="52" mass="5427">MEVAQQRPVRRPNYGGRGNGVASSQSSVVAGTGSGGEPGAHTVRVVEARRRH</sequence>
<proteinExistence type="predicted"/>
<gene>
    <name evidence="2" type="ORF">DEO72_LG8g1605</name>
</gene>
<dbReference type="AlphaFoldDB" id="A0A4D6MPV5"/>
<keyword evidence="3" id="KW-1185">Reference proteome</keyword>